<dbReference type="InterPro" id="IPR011623">
    <property type="entry name" value="7TMR_DISM_rcpt_extracell_dom1"/>
</dbReference>
<dbReference type="Gene3D" id="3.30.70.270">
    <property type="match status" value="1"/>
</dbReference>
<feature type="transmembrane region" description="Helical" evidence="4">
    <location>
        <begin position="262"/>
        <end position="281"/>
    </location>
</feature>
<dbReference type="PANTHER" id="PTHR45138:SF9">
    <property type="entry name" value="DIGUANYLATE CYCLASE DGCM-RELATED"/>
    <property type="match status" value="1"/>
</dbReference>
<dbReference type="SUPFAM" id="SSF55073">
    <property type="entry name" value="Nucleotide cyclase"/>
    <property type="match status" value="1"/>
</dbReference>
<evidence type="ECO:0000259" key="6">
    <source>
        <dbReference type="PROSITE" id="PS50887"/>
    </source>
</evidence>
<comment type="cofactor">
    <cofactor evidence="1">
        <name>Mg(2+)</name>
        <dbReference type="ChEBI" id="CHEBI:18420"/>
    </cofactor>
</comment>
<feature type="transmembrane region" description="Helical" evidence="4">
    <location>
        <begin position="200"/>
        <end position="218"/>
    </location>
</feature>
<evidence type="ECO:0000256" key="2">
    <source>
        <dbReference type="ARBA" id="ARBA00012528"/>
    </source>
</evidence>
<evidence type="ECO:0000256" key="4">
    <source>
        <dbReference type="SAM" id="Phobius"/>
    </source>
</evidence>
<feature type="transmembrane region" description="Helical" evidence="4">
    <location>
        <begin position="315"/>
        <end position="339"/>
    </location>
</feature>
<comment type="caution">
    <text evidence="7">The sequence shown here is derived from an EMBL/GenBank/DDBJ whole genome shotgun (WGS) entry which is preliminary data.</text>
</comment>
<feature type="transmembrane region" description="Helical" evidence="4">
    <location>
        <begin position="288"/>
        <end position="309"/>
    </location>
</feature>
<protein>
    <recommendedName>
        <fullName evidence="2">diguanylate cyclase</fullName>
        <ecNumber evidence="2">2.7.7.65</ecNumber>
    </recommendedName>
</protein>
<keyword evidence="8" id="KW-1185">Reference proteome</keyword>
<feature type="signal peptide" evidence="5">
    <location>
        <begin position="1"/>
        <end position="30"/>
    </location>
</feature>
<dbReference type="InterPro" id="IPR000160">
    <property type="entry name" value="GGDEF_dom"/>
</dbReference>
<dbReference type="InterPro" id="IPR043128">
    <property type="entry name" value="Rev_trsase/Diguanyl_cyclase"/>
</dbReference>
<dbReference type="SMART" id="SM00267">
    <property type="entry name" value="GGDEF"/>
    <property type="match status" value="1"/>
</dbReference>
<dbReference type="NCBIfam" id="TIGR00254">
    <property type="entry name" value="GGDEF"/>
    <property type="match status" value="1"/>
</dbReference>
<name>A0A4U5JT80_9GAMM</name>
<feature type="transmembrane region" description="Helical" evidence="4">
    <location>
        <begin position="346"/>
        <end position="367"/>
    </location>
</feature>
<sequence length="619" mass="69326">MRGGGMGFRESRRPGWLALLLLLLCGGAWAQAVPTLDLTPGTTHTPLADYTRYRHDVNASDDTASAFRRLQAGEFAPLPGGKHEFGFQQGAYWFHIGIVNHNPKELRWLLVQRYALSDYIDVYARYPDGRVVHQAGGDALPFESRSIGYRHPNFWIGLPTGERVDLLVRIQSQSSMQVPLDLYTPDAFVDLTRDAQLAIGLYYGILTALFFYNLVLWLTLRDSGYFWYLFHISAFGMVLFTLNGLGFEYLWPHSPWLADKSVPLSICLALIGMLQFARIFLELQDRWRFGNAVALALIGFFVLLGAASLELPYRVSIVIATKAVLFGVAWIAIATVVVLRRGYASAWLFLIAWAMFLLGTTTFSLVAFGILPKTFYTEYGVQMGSALEMLLLSIALGRRYSSLRQENERIINEANLRLERKVAQRTQELRGTLAQLEDAHGRLRDSSRRDGLTGLYNRTYFREAFEDLLVDSLDSGRPLSLLMIDLDHFKNINDRYGHLVGDDCLRWAAHRIGDALRPHKALLARFGGEEFIVGLPGHDLTAAAQVGEILRRQLQQEHCTVRGHQIRISASIGVHAVQSVQDPANSIDAALMAADLALYSAKAKGRDQVCTSNPAFVPM</sequence>
<proteinExistence type="predicted"/>
<evidence type="ECO:0000313" key="7">
    <source>
        <dbReference type="EMBL" id="TKR33040.1"/>
    </source>
</evidence>
<evidence type="ECO:0000256" key="5">
    <source>
        <dbReference type="SAM" id="SignalP"/>
    </source>
</evidence>
<keyword evidence="4" id="KW-1133">Transmembrane helix</keyword>
<dbReference type="InterPro" id="IPR029787">
    <property type="entry name" value="Nucleotide_cyclase"/>
</dbReference>
<dbReference type="Pfam" id="PF00990">
    <property type="entry name" value="GGDEF"/>
    <property type="match status" value="1"/>
</dbReference>
<dbReference type="Pfam" id="PF07695">
    <property type="entry name" value="7TMR-DISM_7TM"/>
    <property type="match status" value="1"/>
</dbReference>
<keyword evidence="4" id="KW-0472">Membrane</keyword>
<comment type="catalytic activity">
    <reaction evidence="3">
        <text>2 GTP = 3',3'-c-di-GMP + 2 diphosphate</text>
        <dbReference type="Rhea" id="RHEA:24898"/>
        <dbReference type="ChEBI" id="CHEBI:33019"/>
        <dbReference type="ChEBI" id="CHEBI:37565"/>
        <dbReference type="ChEBI" id="CHEBI:58805"/>
        <dbReference type="EC" id="2.7.7.65"/>
    </reaction>
</comment>
<gene>
    <name evidence="7" type="ORF">FCE95_01600</name>
</gene>
<dbReference type="EMBL" id="SZUA01000001">
    <property type="protein sequence ID" value="TKR33040.1"/>
    <property type="molecule type" value="Genomic_DNA"/>
</dbReference>
<organism evidence="7 8">
    <name type="scientific">Luteimonas gilva</name>
    <dbReference type="NCBI Taxonomy" id="2572684"/>
    <lineage>
        <taxon>Bacteria</taxon>
        <taxon>Pseudomonadati</taxon>
        <taxon>Pseudomonadota</taxon>
        <taxon>Gammaproteobacteria</taxon>
        <taxon>Lysobacterales</taxon>
        <taxon>Lysobacteraceae</taxon>
        <taxon>Luteimonas</taxon>
    </lineage>
</organism>
<evidence type="ECO:0000256" key="1">
    <source>
        <dbReference type="ARBA" id="ARBA00001946"/>
    </source>
</evidence>
<dbReference type="PROSITE" id="PS50887">
    <property type="entry name" value="GGDEF"/>
    <property type="match status" value="1"/>
</dbReference>
<reference evidence="7 8" key="1">
    <citation type="submission" date="2019-04" db="EMBL/GenBank/DDBJ databases">
        <title>Reference strain of H23.</title>
        <authorList>
            <person name="Luo X."/>
        </authorList>
    </citation>
    <scope>NUCLEOTIDE SEQUENCE [LARGE SCALE GENOMIC DNA]</scope>
    <source>
        <strain evidence="7 8">H23</strain>
    </source>
</reference>
<dbReference type="CDD" id="cd01949">
    <property type="entry name" value="GGDEF"/>
    <property type="match status" value="1"/>
</dbReference>
<dbReference type="AlphaFoldDB" id="A0A4U5JT80"/>
<keyword evidence="5" id="KW-0732">Signal</keyword>
<feature type="chain" id="PRO_5020704032" description="diguanylate cyclase" evidence="5">
    <location>
        <begin position="31"/>
        <end position="619"/>
    </location>
</feature>
<dbReference type="EC" id="2.7.7.65" evidence="2"/>
<keyword evidence="4" id="KW-0812">Transmembrane</keyword>
<evidence type="ECO:0000313" key="8">
    <source>
        <dbReference type="Proteomes" id="UP000308707"/>
    </source>
</evidence>
<dbReference type="PANTHER" id="PTHR45138">
    <property type="entry name" value="REGULATORY COMPONENTS OF SENSORY TRANSDUCTION SYSTEM"/>
    <property type="match status" value="1"/>
</dbReference>
<accession>A0A4U5JT80</accession>
<dbReference type="Proteomes" id="UP000308707">
    <property type="component" value="Unassembled WGS sequence"/>
</dbReference>
<dbReference type="Gene3D" id="2.60.40.2380">
    <property type="match status" value="1"/>
</dbReference>
<feature type="domain" description="GGDEF" evidence="6">
    <location>
        <begin position="477"/>
        <end position="614"/>
    </location>
</feature>
<dbReference type="OrthoDB" id="9803824at2"/>
<feature type="transmembrane region" description="Helical" evidence="4">
    <location>
        <begin position="225"/>
        <end position="242"/>
    </location>
</feature>
<dbReference type="GO" id="GO:0052621">
    <property type="term" value="F:diguanylate cyclase activity"/>
    <property type="evidence" value="ECO:0007669"/>
    <property type="project" value="UniProtKB-EC"/>
</dbReference>
<dbReference type="FunFam" id="3.30.70.270:FF:000001">
    <property type="entry name" value="Diguanylate cyclase domain protein"/>
    <property type="match status" value="1"/>
</dbReference>
<evidence type="ECO:0000256" key="3">
    <source>
        <dbReference type="ARBA" id="ARBA00034247"/>
    </source>
</evidence>
<dbReference type="InterPro" id="IPR050469">
    <property type="entry name" value="Diguanylate_Cyclase"/>
</dbReference>
<dbReference type="InterPro" id="IPR011622">
    <property type="entry name" value="7TMR_DISM_rcpt_extracell_dom2"/>
</dbReference>
<dbReference type="Pfam" id="PF07696">
    <property type="entry name" value="7TMR-DISMED2"/>
    <property type="match status" value="1"/>
</dbReference>